<accession>A0A0L0VLM3</accession>
<gene>
    <name evidence="8" type="ORF">PSTG_06733</name>
</gene>
<evidence type="ECO:0000256" key="6">
    <source>
        <dbReference type="SAM" id="MobiDB-lite"/>
    </source>
</evidence>
<dbReference type="Pfam" id="PF00270">
    <property type="entry name" value="DEAD"/>
    <property type="match status" value="1"/>
</dbReference>
<evidence type="ECO:0000256" key="3">
    <source>
        <dbReference type="ARBA" id="ARBA00023235"/>
    </source>
</evidence>
<keyword evidence="9" id="KW-1185">Reference proteome</keyword>
<evidence type="ECO:0000256" key="4">
    <source>
        <dbReference type="ARBA" id="ARBA00034617"/>
    </source>
</evidence>
<dbReference type="EMBL" id="AJIL01000040">
    <property type="protein sequence ID" value="KNF00112.1"/>
    <property type="molecule type" value="Genomic_DNA"/>
</dbReference>
<comment type="similarity">
    <text evidence="1">Belongs to the helicase family. RecQ subfamily.</text>
</comment>
<dbReference type="SUPFAM" id="SSF52540">
    <property type="entry name" value="P-loop containing nucleoside triphosphate hydrolases"/>
    <property type="match status" value="1"/>
</dbReference>
<dbReference type="GO" id="GO:0000724">
    <property type="term" value="P:double-strand break repair via homologous recombination"/>
    <property type="evidence" value="ECO:0007669"/>
    <property type="project" value="TreeGrafter"/>
</dbReference>
<dbReference type="GO" id="GO:0009378">
    <property type="term" value="F:four-way junction helicase activity"/>
    <property type="evidence" value="ECO:0007669"/>
    <property type="project" value="TreeGrafter"/>
</dbReference>
<comment type="caution">
    <text evidence="8">The sequence shown here is derived from an EMBL/GenBank/DDBJ whole genome shotgun (WGS) entry which is preliminary data.</text>
</comment>
<sequence>MLAINLPRRSPGRLAGVPRNLPPKATSVKAAQCKTPPVFIEVNVAQKILDLDNNDLKAFIKKDVLERYKQESEPLRVNTVVNLVCGRNTILLAATGFGKSTIPEIYLNLMTKNRKGEILCVVVVLHPLDELGNNQVEEKVTAGYSAINLNKANFNYKTVKKVQRGVYNFVYLSPEIFLTNHLFEDLYLSHRFQSKVVSVVANEAHMIYLWGLVGSGKKHLKSLVRHQDQGIFCPSYGNIGAALLNKNKAPILLMSATCRPVAIEAIEKNLKLVLEVLDGALGTPGQHLAPDSPFAHLYHACTGDLELDKQDCISDFGAGGVPLISCTLALRMSQNWKAVRQVAHLGRGDPSLICQMTGRGGREGQPALAVLFMETYPRGGGGLNYKGIVWVVLFHPAAERKWRGDEYS</sequence>
<feature type="region of interest" description="Disordered" evidence="6">
    <location>
        <begin position="1"/>
        <end position="21"/>
    </location>
</feature>
<dbReference type="PANTHER" id="PTHR13710:SF105">
    <property type="entry name" value="ATP-DEPENDENT DNA HELICASE Q1"/>
    <property type="match status" value="1"/>
</dbReference>
<evidence type="ECO:0000259" key="7">
    <source>
        <dbReference type="PROSITE" id="PS51192"/>
    </source>
</evidence>
<organism evidence="8 9">
    <name type="scientific">Puccinia striiformis f. sp. tritici PST-78</name>
    <dbReference type="NCBI Taxonomy" id="1165861"/>
    <lineage>
        <taxon>Eukaryota</taxon>
        <taxon>Fungi</taxon>
        <taxon>Dikarya</taxon>
        <taxon>Basidiomycota</taxon>
        <taxon>Pucciniomycotina</taxon>
        <taxon>Pucciniomycetes</taxon>
        <taxon>Pucciniales</taxon>
        <taxon>Pucciniaceae</taxon>
        <taxon>Puccinia</taxon>
    </lineage>
</organism>
<dbReference type="STRING" id="1165861.A0A0L0VLM3"/>
<proteinExistence type="inferred from homology"/>
<dbReference type="GO" id="GO:0005737">
    <property type="term" value="C:cytoplasm"/>
    <property type="evidence" value="ECO:0007669"/>
    <property type="project" value="TreeGrafter"/>
</dbReference>
<protein>
    <recommendedName>
        <fullName evidence="5">DNA 3'-5' helicase</fullName>
        <ecNumber evidence="5">5.6.2.4</ecNumber>
    </recommendedName>
</protein>
<dbReference type="InterPro" id="IPR011545">
    <property type="entry name" value="DEAD/DEAH_box_helicase_dom"/>
</dbReference>
<dbReference type="GO" id="GO:0005694">
    <property type="term" value="C:chromosome"/>
    <property type="evidence" value="ECO:0007669"/>
    <property type="project" value="TreeGrafter"/>
</dbReference>
<feature type="domain" description="Helicase ATP-binding" evidence="7">
    <location>
        <begin position="80"/>
        <end position="276"/>
    </location>
</feature>
<evidence type="ECO:0000256" key="2">
    <source>
        <dbReference type="ARBA" id="ARBA00023125"/>
    </source>
</evidence>
<evidence type="ECO:0000313" key="9">
    <source>
        <dbReference type="Proteomes" id="UP000054564"/>
    </source>
</evidence>
<dbReference type="Gene3D" id="3.40.50.300">
    <property type="entry name" value="P-loop containing nucleotide triphosphate hydrolases"/>
    <property type="match status" value="2"/>
</dbReference>
<dbReference type="OrthoDB" id="10261556at2759"/>
<comment type="catalytic activity">
    <reaction evidence="4">
        <text>Couples ATP hydrolysis with the unwinding of duplex DNA by translocating in the 3'-5' direction.</text>
        <dbReference type="EC" id="5.6.2.4"/>
    </reaction>
</comment>
<dbReference type="PANTHER" id="PTHR13710">
    <property type="entry name" value="DNA HELICASE RECQ FAMILY MEMBER"/>
    <property type="match status" value="1"/>
</dbReference>
<dbReference type="Proteomes" id="UP000054564">
    <property type="component" value="Unassembled WGS sequence"/>
</dbReference>
<reference evidence="9" key="1">
    <citation type="submission" date="2014-03" db="EMBL/GenBank/DDBJ databases">
        <title>The Genome Sequence of Puccinia striiformis f. sp. tritici PST-78.</title>
        <authorList>
            <consortium name="The Broad Institute Genome Sequencing Platform"/>
            <person name="Cuomo C."/>
            <person name="Hulbert S."/>
            <person name="Chen X."/>
            <person name="Walker B."/>
            <person name="Young S.K."/>
            <person name="Zeng Q."/>
            <person name="Gargeya S."/>
            <person name="Fitzgerald M."/>
            <person name="Haas B."/>
            <person name="Abouelleil A."/>
            <person name="Alvarado L."/>
            <person name="Arachchi H.M."/>
            <person name="Berlin A.M."/>
            <person name="Chapman S.B."/>
            <person name="Goldberg J."/>
            <person name="Griggs A."/>
            <person name="Gujja S."/>
            <person name="Hansen M."/>
            <person name="Howarth C."/>
            <person name="Imamovic A."/>
            <person name="Larimer J."/>
            <person name="McCowan C."/>
            <person name="Montmayeur A."/>
            <person name="Murphy C."/>
            <person name="Neiman D."/>
            <person name="Pearson M."/>
            <person name="Priest M."/>
            <person name="Roberts A."/>
            <person name="Saif S."/>
            <person name="Shea T."/>
            <person name="Sisk P."/>
            <person name="Sykes S."/>
            <person name="Wortman J."/>
            <person name="Nusbaum C."/>
            <person name="Birren B."/>
        </authorList>
    </citation>
    <scope>NUCLEOTIDE SEQUENCE [LARGE SCALE GENOMIC DNA]</scope>
    <source>
        <strain evidence="9">race PST-78</strain>
    </source>
</reference>
<dbReference type="InterPro" id="IPR027417">
    <property type="entry name" value="P-loop_NTPase"/>
</dbReference>
<evidence type="ECO:0000256" key="1">
    <source>
        <dbReference type="ARBA" id="ARBA00005446"/>
    </source>
</evidence>
<dbReference type="EC" id="5.6.2.4" evidence="5"/>
<dbReference type="PROSITE" id="PS51192">
    <property type="entry name" value="HELICASE_ATP_BIND_1"/>
    <property type="match status" value="1"/>
</dbReference>
<keyword evidence="2" id="KW-0238">DNA-binding</keyword>
<dbReference type="AlphaFoldDB" id="A0A0L0VLM3"/>
<keyword evidence="3" id="KW-0413">Isomerase</keyword>
<dbReference type="InterPro" id="IPR014001">
    <property type="entry name" value="Helicase_ATP-bd"/>
</dbReference>
<dbReference type="GO" id="GO:0003677">
    <property type="term" value="F:DNA binding"/>
    <property type="evidence" value="ECO:0007669"/>
    <property type="project" value="UniProtKB-KW"/>
</dbReference>
<dbReference type="GO" id="GO:0005524">
    <property type="term" value="F:ATP binding"/>
    <property type="evidence" value="ECO:0007669"/>
    <property type="project" value="InterPro"/>
</dbReference>
<evidence type="ECO:0000313" key="8">
    <source>
        <dbReference type="EMBL" id="KNF00112.1"/>
    </source>
</evidence>
<name>A0A0L0VLM3_9BASI</name>
<evidence type="ECO:0000256" key="5">
    <source>
        <dbReference type="ARBA" id="ARBA00034808"/>
    </source>
</evidence>
<dbReference type="GO" id="GO:0043138">
    <property type="term" value="F:3'-5' DNA helicase activity"/>
    <property type="evidence" value="ECO:0007669"/>
    <property type="project" value="UniProtKB-EC"/>
</dbReference>